<dbReference type="EMBL" id="BAEN01000065">
    <property type="protein sequence ID" value="GAC16001.1"/>
    <property type="molecule type" value="Genomic_DNA"/>
</dbReference>
<reference evidence="2 3" key="1">
    <citation type="journal article" date="2017" name="Antonie Van Leeuwenhoek">
        <title>Rhizobium rhizosphaerae sp. nov., a novel species isolated from rice rhizosphere.</title>
        <authorList>
            <person name="Zhao J.J."/>
            <person name="Zhang J."/>
            <person name="Zhang R.J."/>
            <person name="Zhang C.W."/>
            <person name="Yin H.Q."/>
            <person name="Zhang X.X."/>
        </authorList>
    </citation>
    <scope>NUCLEOTIDE SEQUENCE [LARGE SCALE GENOMIC DNA]</scope>
    <source>
        <strain evidence="2 3">E3</strain>
    </source>
</reference>
<dbReference type="eggNOG" id="COG2995">
    <property type="taxonomic scope" value="Bacteria"/>
</dbReference>
<feature type="transmembrane region" description="Helical" evidence="1">
    <location>
        <begin position="65"/>
        <end position="91"/>
    </location>
</feature>
<dbReference type="Proteomes" id="UP000006334">
    <property type="component" value="Unassembled WGS sequence"/>
</dbReference>
<dbReference type="InterPro" id="IPR007498">
    <property type="entry name" value="PqiA-like"/>
</dbReference>
<sequence>MKRHIGFALNILALGLFFPGILLPMFSLDMEMAASLAGSTLSSNIVDKELSIMATIDELWHDQRILVAALILLFSVGIPLLKTTMVSLAYFQPGTKLEKTFLKIVASIGKWSMADVFVVAVFLAILSTNHAETADTHNFAVFGFKLSLDISTQTLSNAGQGFYYFAGYCLLSLLGTHFASQGMQQTKLT</sequence>
<keyword evidence="1" id="KW-0472">Membrane</keyword>
<gene>
    <name evidence="2" type="ORF">GLIP_3387</name>
</gene>
<evidence type="ECO:0000313" key="2">
    <source>
        <dbReference type="EMBL" id="GAC16001.1"/>
    </source>
</evidence>
<feature type="transmembrane region" description="Helical" evidence="1">
    <location>
        <begin position="112"/>
        <end position="131"/>
    </location>
</feature>
<keyword evidence="3" id="KW-1185">Reference proteome</keyword>
<protein>
    <submittedName>
        <fullName evidence="2">Paraquat-inducible protein A</fullName>
    </submittedName>
</protein>
<name>K6XWG9_9ALTE</name>
<feature type="transmembrane region" description="Helical" evidence="1">
    <location>
        <begin position="161"/>
        <end position="179"/>
    </location>
</feature>
<accession>K6XWG9</accession>
<dbReference type="STRING" id="1127673.GLIP_3387"/>
<evidence type="ECO:0000313" key="3">
    <source>
        <dbReference type="Proteomes" id="UP000006334"/>
    </source>
</evidence>
<proteinExistence type="predicted"/>
<comment type="caution">
    <text evidence="2">The sequence shown here is derived from an EMBL/GenBank/DDBJ whole genome shotgun (WGS) entry which is preliminary data.</text>
</comment>
<feature type="transmembrane region" description="Helical" evidence="1">
    <location>
        <begin position="7"/>
        <end position="26"/>
    </location>
</feature>
<dbReference type="RefSeq" id="WP_008845804.1">
    <property type="nucleotide sequence ID" value="NZ_BAEN01000065.1"/>
</dbReference>
<organism evidence="2 3">
    <name type="scientific">Aliiglaciecola lipolytica E3</name>
    <dbReference type="NCBI Taxonomy" id="1127673"/>
    <lineage>
        <taxon>Bacteria</taxon>
        <taxon>Pseudomonadati</taxon>
        <taxon>Pseudomonadota</taxon>
        <taxon>Gammaproteobacteria</taxon>
        <taxon>Alteromonadales</taxon>
        <taxon>Alteromonadaceae</taxon>
        <taxon>Aliiglaciecola</taxon>
    </lineage>
</organism>
<dbReference type="Pfam" id="PF04403">
    <property type="entry name" value="PqiA"/>
    <property type="match status" value="1"/>
</dbReference>
<evidence type="ECO:0000256" key="1">
    <source>
        <dbReference type="SAM" id="Phobius"/>
    </source>
</evidence>
<keyword evidence="1" id="KW-0812">Transmembrane</keyword>
<dbReference type="AlphaFoldDB" id="K6XWG9"/>
<keyword evidence="1" id="KW-1133">Transmembrane helix</keyword>